<proteinExistence type="predicted"/>
<keyword evidence="1" id="KW-0812">Transmembrane</keyword>
<protein>
    <recommendedName>
        <fullName evidence="4">Transmembrane protein</fullName>
    </recommendedName>
</protein>
<comment type="caution">
    <text evidence="2">The sequence shown here is derived from an EMBL/GenBank/DDBJ whole genome shotgun (WGS) entry which is preliminary data.</text>
</comment>
<feature type="transmembrane region" description="Helical" evidence="1">
    <location>
        <begin position="63"/>
        <end position="84"/>
    </location>
</feature>
<name>A0A852SR34_9MICO</name>
<reference evidence="2 3" key="1">
    <citation type="submission" date="2020-07" db="EMBL/GenBank/DDBJ databases">
        <title>Sequencing the genomes of 1000 actinobacteria strains.</title>
        <authorList>
            <person name="Klenk H.-P."/>
        </authorList>
    </citation>
    <scope>NUCLEOTIDE SEQUENCE [LARGE SCALE GENOMIC DNA]</scope>
    <source>
        <strain evidence="2 3">DSM 26474</strain>
    </source>
</reference>
<keyword evidence="3" id="KW-1185">Reference proteome</keyword>
<keyword evidence="1" id="KW-0472">Membrane</keyword>
<evidence type="ECO:0000313" key="3">
    <source>
        <dbReference type="Proteomes" id="UP000549913"/>
    </source>
</evidence>
<evidence type="ECO:0000256" key="1">
    <source>
        <dbReference type="SAM" id="Phobius"/>
    </source>
</evidence>
<dbReference type="RefSeq" id="WP_179548310.1">
    <property type="nucleotide sequence ID" value="NZ_BSEW01000002.1"/>
</dbReference>
<gene>
    <name evidence="2" type="ORF">BJ984_002487</name>
</gene>
<feature type="transmembrane region" description="Helical" evidence="1">
    <location>
        <begin position="12"/>
        <end position="35"/>
    </location>
</feature>
<dbReference type="EMBL" id="JACCBM010000001">
    <property type="protein sequence ID" value="NYD71329.1"/>
    <property type="molecule type" value="Genomic_DNA"/>
</dbReference>
<organism evidence="2 3">
    <name type="scientific">Herbiconiux flava</name>
    <dbReference type="NCBI Taxonomy" id="881268"/>
    <lineage>
        <taxon>Bacteria</taxon>
        <taxon>Bacillati</taxon>
        <taxon>Actinomycetota</taxon>
        <taxon>Actinomycetes</taxon>
        <taxon>Micrococcales</taxon>
        <taxon>Microbacteriaceae</taxon>
        <taxon>Herbiconiux</taxon>
    </lineage>
</organism>
<sequence>MTRRIRSLVIALRVAYAASLGCFVLAVVLAFAAAVTTVSENAGAVQLVFELPDDSPAMLPIDWLALLAFAFAALGAVLTVLARVSAPAELLDEH</sequence>
<evidence type="ECO:0008006" key="4">
    <source>
        <dbReference type="Google" id="ProtNLM"/>
    </source>
</evidence>
<dbReference type="AlphaFoldDB" id="A0A852SR34"/>
<dbReference type="Proteomes" id="UP000549913">
    <property type="component" value="Unassembled WGS sequence"/>
</dbReference>
<keyword evidence="1" id="KW-1133">Transmembrane helix</keyword>
<evidence type="ECO:0000313" key="2">
    <source>
        <dbReference type="EMBL" id="NYD71329.1"/>
    </source>
</evidence>
<accession>A0A852SR34</accession>